<evidence type="ECO:0000256" key="1">
    <source>
        <dbReference type="ARBA" id="ARBA00022723"/>
    </source>
</evidence>
<dbReference type="Proteomes" id="UP001163823">
    <property type="component" value="Chromosome 14"/>
</dbReference>
<dbReference type="Pfam" id="PF14226">
    <property type="entry name" value="DIOX_N"/>
    <property type="match status" value="1"/>
</dbReference>
<dbReference type="InterPro" id="IPR044861">
    <property type="entry name" value="IPNS-like_FE2OG_OXY"/>
</dbReference>
<dbReference type="SUPFAM" id="SSF51197">
    <property type="entry name" value="Clavaminate synthase-like"/>
    <property type="match status" value="1"/>
</dbReference>
<dbReference type="PANTHER" id="PTHR47990">
    <property type="entry name" value="2-OXOGLUTARATE (2OG) AND FE(II)-DEPENDENT OXYGENASE SUPERFAMILY PROTEIN-RELATED"/>
    <property type="match status" value="1"/>
</dbReference>
<comment type="function">
    <text evidence="3">2-oxoglutarate-dependent dioxygenase essential for auxin catabolism and maintenance of auxin homeostasis in reproductive organs. Catalyzes the irreversible oxidation of indole-3-acetic acid (IAA) to the biologically inactive 2-oxoindole-3-acetic acid (OxIAA).</text>
</comment>
<reference evidence="8" key="1">
    <citation type="journal article" date="2023" name="Science">
        <title>Elucidation of the pathway for biosynthesis of saponin adjuvants from the soapbark tree.</title>
        <authorList>
            <person name="Reed J."/>
            <person name="Orme A."/>
            <person name="El-Demerdash A."/>
            <person name="Owen C."/>
            <person name="Martin L.B.B."/>
            <person name="Misra R.C."/>
            <person name="Kikuchi S."/>
            <person name="Rejzek M."/>
            <person name="Martin A.C."/>
            <person name="Harkess A."/>
            <person name="Leebens-Mack J."/>
            <person name="Louveau T."/>
            <person name="Stephenson M.J."/>
            <person name="Osbourn A."/>
        </authorList>
    </citation>
    <scope>NUCLEOTIDE SEQUENCE</scope>
    <source>
        <strain evidence="8">S10</strain>
    </source>
</reference>
<evidence type="ECO:0000259" key="7">
    <source>
        <dbReference type="PROSITE" id="PS51471"/>
    </source>
</evidence>
<dbReference type="KEGG" id="qsa:O6P43_033477"/>
<dbReference type="Gene3D" id="2.60.120.330">
    <property type="entry name" value="B-lactam Antibiotic, Isopenicillin N Synthase, Chain"/>
    <property type="match status" value="1"/>
</dbReference>
<dbReference type="GO" id="GO:0051213">
    <property type="term" value="F:dioxygenase activity"/>
    <property type="evidence" value="ECO:0007669"/>
    <property type="project" value="UniProtKB-KW"/>
</dbReference>
<evidence type="ECO:0000256" key="2">
    <source>
        <dbReference type="ARBA" id="ARBA00023004"/>
    </source>
</evidence>
<keyword evidence="2 6" id="KW-0408">Iron</keyword>
<accession>A0AAD7P6L1</accession>
<gene>
    <name evidence="8" type="ORF">O6P43_033477</name>
</gene>
<dbReference type="AlphaFoldDB" id="A0AAD7P6L1"/>
<proteinExistence type="inferred from homology"/>
<name>A0AAD7P6L1_QUISA</name>
<dbReference type="InterPro" id="IPR026992">
    <property type="entry name" value="DIOX_N"/>
</dbReference>
<comment type="caution">
    <text evidence="8">The sequence shown here is derived from an EMBL/GenBank/DDBJ whole genome shotgun (WGS) entry which is preliminary data.</text>
</comment>
<keyword evidence="1 6" id="KW-0479">Metal-binding</keyword>
<evidence type="ECO:0000256" key="6">
    <source>
        <dbReference type="RuleBase" id="RU003682"/>
    </source>
</evidence>
<keyword evidence="6" id="KW-0560">Oxidoreductase</keyword>
<evidence type="ECO:0000313" key="9">
    <source>
        <dbReference type="Proteomes" id="UP001163823"/>
    </source>
</evidence>
<dbReference type="InterPro" id="IPR005123">
    <property type="entry name" value="Oxoglu/Fe-dep_dioxygenase_dom"/>
</dbReference>
<dbReference type="EMBL" id="JARAOO010000014">
    <property type="protein sequence ID" value="KAJ7944007.1"/>
    <property type="molecule type" value="Genomic_DNA"/>
</dbReference>
<protein>
    <recommendedName>
        <fullName evidence="4">2-oxoglutarate-dependent dioxygenase DAO</fullName>
    </recommendedName>
    <alternativeName>
        <fullName evidence="5">Protein DIOXYGENASE FOR AUXIN OXIDATION</fullName>
    </alternativeName>
</protein>
<dbReference type="PROSITE" id="PS51471">
    <property type="entry name" value="FE2OG_OXY"/>
    <property type="match status" value="1"/>
</dbReference>
<dbReference type="InterPro" id="IPR050231">
    <property type="entry name" value="Iron_ascorbate_oxido_reductase"/>
</dbReference>
<feature type="domain" description="Fe2OG dioxygenase" evidence="7">
    <location>
        <begin position="154"/>
        <end position="257"/>
    </location>
</feature>
<organism evidence="8 9">
    <name type="scientific">Quillaja saponaria</name>
    <name type="common">Soap bark tree</name>
    <dbReference type="NCBI Taxonomy" id="32244"/>
    <lineage>
        <taxon>Eukaryota</taxon>
        <taxon>Viridiplantae</taxon>
        <taxon>Streptophyta</taxon>
        <taxon>Embryophyta</taxon>
        <taxon>Tracheophyta</taxon>
        <taxon>Spermatophyta</taxon>
        <taxon>Magnoliopsida</taxon>
        <taxon>eudicotyledons</taxon>
        <taxon>Gunneridae</taxon>
        <taxon>Pentapetalae</taxon>
        <taxon>rosids</taxon>
        <taxon>fabids</taxon>
        <taxon>Fabales</taxon>
        <taxon>Quillajaceae</taxon>
        <taxon>Quillaja</taxon>
    </lineage>
</organism>
<keyword evidence="9" id="KW-1185">Reference proteome</keyword>
<keyword evidence="8" id="KW-0223">Dioxygenase</keyword>
<dbReference type="InterPro" id="IPR027443">
    <property type="entry name" value="IPNS-like_sf"/>
</dbReference>
<evidence type="ECO:0000256" key="3">
    <source>
        <dbReference type="ARBA" id="ARBA00054658"/>
    </source>
</evidence>
<evidence type="ECO:0000313" key="8">
    <source>
        <dbReference type="EMBL" id="KAJ7944007.1"/>
    </source>
</evidence>
<sequence length="306" mass="34514">MEKKATKSISVIDMKEFPNPDQYKKLREACEDLGCFRIINHSIPLTLLSEMKKVVRSLLDLPTEIKKHNTHVIADRGYRGSIPSLPFYESLGIYDMASSEALQTFFEQLDAIPHQREIIEKYSKAIVEVAMDLVKKMSESLGLTKIDNDLFKEWPIQYRFIKYSFTPESVGTTGVVLHSDSGFLTILQDDENVSGLEVLDESSGSFLPVNPLAGALLVNLGDIATAWSNGRFCNMKHRVICKEANTRVSIGTFLLGPREGTIEAPAELVDSEHPRRYVPFTYEDFFNVRLSKDLRSGEALQVYSSH</sequence>
<evidence type="ECO:0000256" key="5">
    <source>
        <dbReference type="ARBA" id="ARBA00076740"/>
    </source>
</evidence>
<dbReference type="Pfam" id="PF03171">
    <property type="entry name" value="2OG-FeII_Oxy"/>
    <property type="match status" value="1"/>
</dbReference>
<evidence type="ECO:0000256" key="4">
    <source>
        <dbReference type="ARBA" id="ARBA00074102"/>
    </source>
</evidence>
<dbReference type="GO" id="GO:0046872">
    <property type="term" value="F:metal ion binding"/>
    <property type="evidence" value="ECO:0007669"/>
    <property type="project" value="UniProtKB-KW"/>
</dbReference>
<comment type="similarity">
    <text evidence="6">Belongs to the iron/ascorbate-dependent oxidoreductase family.</text>
</comment>
<dbReference type="FunFam" id="2.60.120.330:FF:000017">
    <property type="entry name" value="2-oxoglutarate-dependent dioxygenase DAO"/>
    <property type="match status" value="1"/>
</dbReference>